<feature type="transmembrane region" description="Helical" evidence="8">
    <location>
        <begin position="114"/>
        <end position="135"/>
    </location>
</feature>
<dbReference type="GO" id="GO:0009847">
    <property type="term" value="P:spore germination"/>
    <property type="evidence" value="ECO:0007669"/>
    <property type="project" value="InterPro"/>
</dbReference>
<comment type="similarity">
    <text evidence="2">Belongs to the amino acid-polyamine-organocation (APC) superfamily. Spore germination protein (SGP) (TC 2.A.3.9) family.</text>
</comment>
<feature type="transmembrane region" description="Helical" evidence="8">
    <location>
        <begin position="81"/>
        <end position="102"/>
    </location>
</feature>
<name>A0A9X2B7J7_9BACL</name>
<evidence type="ECO:0000256" key="7">
    <source>
        <dbReference type="ARBA" id="ARBA00023136"/>
    </source>
</evidence>
<comment type="caution">
    <text evidence="9">The sequence shown here is derived from an EMBL/GenBank/DDBJ whole genome shotgun (WGS) entry which is preliminary data.</text>
</comment>
<reference evidence="9" key="1">
    <citation type="submission" date="2022-04" db="EMBL/GenBank/DDBJ databases">
        <title>Paenibacillus mangrovi sp. nov., a novel endophytic bacterium isolated from bark of Kandelia candel.</title>
        <authorList>
            <person name="Tuo L."/>
        </authorList>
    </citation>
    <scope>NUCLEOTIDE SEQUENCE</scope>
    <source>
        <strain evidence="9">KQZ6P-2</strain>
    </source>
</reference>
<dbReference type="NCBIfam" id="TIGR00912">
    <property type="entry name" value="2A0309"/>
    <property type="match status" value="1"/>
</dbReference>
<dbReference type="Gene3D" id="1.20.1740.10">
    <property type="entry name" value="Amino acid/polyamine transporter I"/>
    <property type="match status" value="1"/>
</dbReference>
<dbReference type="Pfam" id="PF03845">
    <property type="entry name" value="Spore_permease"/>
    <property type="match status" value="1"/>
</dbReference>
<gene>
    <name evidence="9" type="ORF">MUG84_18540</name>
</gene>
<dbReference type="AlphaFoldDB" id="A0A9X2B7J7"/>
<proteinExistence type="inferred from homology"/>
<keyword evidence="4" id="KW-0309">Germination</keyword>
<evidence type="ECO:0000256" key="6">
    <source>
        <dbReference type="ARBA" id="ARBA00022989"/>
    </source>
</evidence>
<keyword evidence="6 8" id="KW-1133">Transmembrane helix</keyword>
<evidence type="ECO:0000313" key="10">
    <source>
        <dbReference type="Proteomes" id="UP001139347"/>
    </source>
</evidence>
<evidence type="ECO:0000313" key="9">
    <source>
        <dbReference type="EMBL" id="MCJ8013728.1"/>
    </source>
</evidence>
<protein>
    <submittedName>
        <fullName evidence="9">Endospore germination permease</fullName>
    </submittedName>
</protein>
<sequence>MLEKGRLSTRQFTVLIFLSCIGDMILIYPSAISSMSRQDAWISSLLGLLGGLLVLWLMLHVSQLHPDKTLVEAIQLIFGKWLGSIVNLWYLFYFFMLCSYLVREVGDFLTTQIFLNTPLKIIYLLFILLMVYALHAGLESIGRSSEILLPIFLLVAMIFIFCLLPQSKPENLKPFLENGAIPVLYGAYFASIYPFGELIVLLMVIPYVKREQKIKKDIIIVALGAGLLLSLIILVSLLVLGVDMTINNTYPTYFLAQKINIGNFLQRIESTMAVAWLISTFSKAVICYYAFTMGVAQLTGLSNQKILYFPAAIMLFGMADLAAPDVLYYLKHIVPYWMDWDLTNAVVIPCILWITWACRRKWKGKS</sequence>
<feature type="transmembrane region" description="Helical" evidence="8">
    <location>
        <begin position="186"/>
        <end position="208"/>
    </location>
</feature>
<evidence type="ECO:0000256" key="8">
    <source>
        <dbReference type="SAM" id="Phobius"/>
    </source>
</evidence>
<keyword evidence="5 8" id="KW-0812">Transmembrane</keyword>
<feature type="transmembrane region" description="Helical" evidence="8">
    <location>
        <begin position="147"/>
        <end position="166"/>
    </location>
</feature>
<evidence type="ECO:0000256" key="3">
    <source>
        <dbReference type="ARBA" id="ARBA00022448"/>
    </source>
</evidence>
<evidence type="ECO:0000256" key="4">
    <source>
        <dbReference type="ARBA" id="ARBA00022544"/>
    </source>
</evidence>
<keyword evidence="3" id="KW-0813">Transport</keyword>
<dbReference type="EMBL" id="JALIRP010000007">
    <property type="protein sequence ID" value="MCJ8013728.1"/>
    <property type="molecule type" value="Genomic_DNA"/>
</dbReference>
<feature type="transmembrane region" description="Helical" evidence="8">
    <location>
        <begin position="220"/>
        <end position="242"/>
    </location>
</feature>
<feature type="transmembrane region" description="Helical" evidence="8">
    <location>
        <begin position="307"/>
        <end position="330"/>
    </location>
</feature>
<feature type="transmembrane region" description="Helical" evidence="8">
    <location>
        <begin position="40"/>
        <end position="61"/>
    </location>
</feature>
<dbReference type="PANTHER" id="PTHR34975">
    <property type="entry name" value="SPORE GERMINATION PROTEIN A2"/>
    <property type="match status" value="1"/>
</dbReference>
<evidence type="ECO:0000256" key="2">
    <source>
        <dbReference type="ARBA" id="ARBA00007998"/>
    </source>
</evidence>
<feature type="transmembrane region" description="Helical" evidence="8">
    <location>
        <begin position="12"/>
        <end position="28"/>
    </location>
</feature>
<evidence type="ECO:0000256" key="5">
    <source>
        <dbReference type="ARBA" id="ARBA00022692"/>
    </source>
</evidence>
<dbReference type="PANTHER" id="PTHR34975:SF2">
    <property type="entry name" value="SPORE GERMINATION PROTEIN A2"/>
    <property type="match status" value="1"/>
</dbReference>
<dbReference type="RefSeq" id="WP_244727488.1">
    <property type="nucleotide sequence ID" value="NZ_JALIRP010000007.1"/>
</dbReference>
<dbReference type="InterPro" id="IPR004761">
    <property type="entry name" value="Spore_GerAB"/>
</dbReference>
<organism evidence="9 10">
    <name type="scientific">Paenibacillus mangrovi</name>
    <dbReference type="NCBI Taxonomy" id="2931978"/>
    <lineage>
        <taxon>Bacteria</taxon>
        <taxon>Bacillati</taxon>
        <taxon>Bacillota</taxon>
        <taxon>Bacilli</taxon>
        <taxon>Bacillales</taxon>
        <taxon>Paenibacillaceae</taxon>
        <taxon>Paenibacillus</taxon>
    </lineage>
</organism>
<keyword evidence="7 8" id="KW-0472">Membrane</keyword>
<dbReference type="GO" id="GO:0016020">
    <property type="term" value="C:membrane"/>
    <property type="evidence" value="ECO:0007669"/>
    <property type="project" value="UniProtKB-SubCell"/>
</dbReference>
<keyword evidence="10" id="KW-1185">Reference proteome</keyword>
<feature type="transmembrane region" description="Helical" evidence="8">
    <location>
        <begin position="342"/>
        <end position="358"/>
    </location>
</feature>
<accession>A0A9X2B7J7</accession>
<comment type="subcellular location">
    <subcellularLocation>
        <location evidence="1">Membrane</location>
        <topology evidence="1">Multi-pass membrane protein</topology>
    </subcellularLocation>
</comment>
<dbReference type="Proteomes" id="UP001139347">
    <property type="component" value="Unassembled WGS sequence"/>
</dbReference>
<feature type="transmembrane region" description="Helical" evidence="8">
    <location>
        <begin position="273"/>
        <end position="295"/>
    </location>
</feature>
<evidence type="ECO:0000256" key="1">
    <source>
        <dbReference type="ARBA" id="ARBA00004141"/>
    </source>
</evidence>